<evidence type="ECO:0000313" key="5">
    <source>
        <dbReference type="EMBL" id="PZP36529.1"/>
    </source>
</evidence>
<proteinExistence type="predicted"/>
<evidence type="ECO:0000256" key="1">
    <source>
        <dbReference type="ARBA" id="ARBA00023015"/>
    </source>
</evidence>
<evidence type="ECO:0000313" key="6">
    <source>
        <dbReference type="Proteomes" id="UP000249633"/>
    </source>
</evidence>
<dbReference type="PRINTS" id="PR00032">
    <property type="entry name" value="HTHARAC"/>
</dbReference>
<dbReference type="InterPro" id="IPR009057">
    <property type="entry name" value="Homeodomain-like_sf"/>
</dbReference>
<dbReference type="SUPFAM" id="SSF46689">
    <property type="entry name" value="Homeodomain-like"/>
    <property type="match status" value="1"/>
</dbReference>
<reference evidence="5 6" key="1">
    <citation type="submission" date="2017-08" db="EMBL/GenBank/DDBJ databases">
        <title>Infants hospitalized years apart are colonized by the same room-sourced microbial strains.</title>
        <authorList>
            <person name="Brooks B."/>
            <person name="Olm M.R."/>
            <person name="Firek B.A."/>
            <person name="Baker R."/>
            <person name="Thomas B.C."/>
            <person name="Morowitz M.J."/>
            <person name="Banfield J.F."/>
        </authorList>
    </citation>
    <scope>NUCLEOTIDE SEQUENCE [LARGE SCALE GENOMIC DNA]</scope>
    <source>
        <strain evidence="5">S2_012_000_R2_81</strain>
    </source>
</reference>
<dbReference type="PANTHER" id="PTHR47894:SF1">
    <property type="entry name" value="HTH-TYPE TRANSCRIPTIONAL REGULATOR VQSM"/>
    <property type="match status" value="1"/>
</dbReference>
<organism evidence="5 6">
    <name type="scientific">Roseateles depolymerans</name>
    <dbReference type="NCBI Taxonomy" id="76731"/>
    <lineage>
        <taxon>Bacteria</taxon>
        <taxon>Pseudomonadati</taxon>
        <taxon>Pseudomonadota</taxon>
        <taxon>Betaproteobacteria</taxon>
        <taxon>Burkholderiales</taxon>
        <taxon>Sphaerotilaceae</taxon>
        <taxon>Roseateles</taxon>
    </lineage>
</organism>
<keyword evidence="2" id="KW-0238">DNA-binding</keyword>
<comment type="caution">
    <text evidence="5">The sequence shown here is derived from an EMBL/GenBank/DDBJ whole genome shotgun (WGS) entry which is preliminary data.</text>
</comment>
<keyword evidence="1" id="KW-0805">Transcription regulation</keyword>
<dbReference type="PROSITE" id="PS01124">
    <property type="entry name" value="HTH_ARAC_FAMILY_2"/>
    <property type="match status" value="1"/>
</dbReference>
<dbReference type="AlphaFoldDB" id="A0A2W5G3E4"/>
<keyword evidence="3" id="KW-0804">Transcription</keyword>
<name>A0A2W5G3E4_9BURK</name>
<dbReference type="PROSITE" id="PS00041">
    <property type="entry name" value="HTH_ARAC_FAMILY_1"/>
    <property type="match status" value="1"/>
</dbReference>
<dbReference type="Proteomes" id="UP000249633">
    <property type="component" value="Unassembled WGS sequence"/>
</dbReference>
<dbReference type="InterPro" id="IPR032687">
    <property type="entry name" value="AraC-type_N"/>
</dbReference>
<dbReference type="EMBL" id="QFOD01000001">
    <property type="protein sequence ID" value="PZP36529.1"/>
    <property type="molecule type" value="Genomic_DNA"/>
</dbReference>
<sequence>MVPRNRSPGLTSRAARFDGSRQLAPRLALSRSAPPPGLRHDARPMHETRIAASYVQLLFEHLAAQGRADALGPPPLPSEDFVALRRWQALLERARELDSGPRDSFPLRLAQGIAPRHFGVVGFAALACRTLAEALQRLERHHRAIYDVNPPRLTPTAHGLSIEWGVERGRPGALVDETAIASLVQLARAFTGQPIRPLAVDFVNPPPTDLRAHQAFFDAPVRFDQTSTRVELAAADLARPLLGADAALLALLDAQAEQRLQQVASVSEPVQLWRQALVGLIRGGRTQLADLALSLQMSPRSLQRRLAEQGHSFQTLLSQTRLQLAQDYLAHPGLELAEVALLLGYSEQSAFTRAFRQWTGQAPHQWRRQQGLRP</sequence>
<evidence type="ECO:0000259" key="4">
    <source>
        <dbReference type="PROSITE" id="PS01124"/>
    </source>
</evidence>
<dbReference type="GO" id="GO:0003700">
    <property type="term" value="F:DNA-binding transcription factor activity"/>
    <property type="evidence" value="ECO:0007669"/>
    <property type="project" value="InterPro"/>
</dbReference>
<protein>
    <recommendedName>
        <fullName evidence="4">HTH araC/xylS-type domain-containing protein</fullName>
    </recommendedName>
</protein>
<evidence type="ECO:0000256" key="2">
    <source>
        <dbReference type="ARBA" id="ARBA00023125"/>
    </source>
</evidence>
<dbReference type="GO" id="GO:0005829">
    <property type="term" value="C:cytosol"/>
    <property type="evidence" value="ECO:0007669"/>
    <property type="project" value="TreeGrafter"/>
</dbReference>
<feature type="domain" description="HTH araC/xylS-type" evidence="4">
    <location>
        <begin position="288"/>
        <end position="369"/>
    </location>
</feature>
<accession>A0A2W5G3E4</accession>
<evidence type="ECO:0000256" key="3">
    <source>
        <dbReference type="ARBA" id="ARBA00023163"/>
    </source>
</evidence>
<dbReference type="InterPro" id="IPR018062">
    <property type="entry name" value="HTH_AraC-typ_CS"/>
</dbReference>
<dbReference type="Pfam" id="PF12625">
    <property type="entry name" value="Arabinose_bd"/>
    <property type="match status" value="1"/>
</dbReference>
<gene>
    <name evidence="5" type="ORF">DI603_00755</name>
</gene>
<dbReference type="Pfam" id="PF12833">
    <property type="entry name" value="HTH_18"/>
    <property type="match status" value="1"/>
</dbReference>
<dbReference type="Gene3D" id="1.10.10.60">
    <property type="entry name" value="Homeodomain-like"/>
    <property type="match status" value="1"/>
</dbReference>
<dbReference type="InterPro" id="IPR020449">
    <property type="entry name" value="Tscrpt_reg_AraC-type_HTH"/>
</dbReference>
<dbReference type="GO" id="GO:0000976">
    <property type="term" value="F:transcription cis-regulatory region binding"/>
    <property type="evidence" value="ECO:0007669"/>
    <property type="project" value="TreeGrafter"/>
</dbReference>
<dbReference type="SMART" id="SM00342">
    <property type="entry name" value="HTH_ARAC"/>
    <property type="match status" value="1"/>
</dbReference>
<dbReference type="InterPro" id="IPR018060">
    <property type="entry name" value="HTH_AraC"/>
</dbReference>
<dbReference type="PANTHER" id="PTHR47894">
    <property type="entry name" value="HTH-TYPE TRANSCRIPTIONAL REGULATOR GADX"/>
    <property type="match status" value="1"/>
</dbReference>